<keyword evidence="4 11" id="KW-0963">Cytoplasm</keyword>
<evidence type="ECO:0000256" key="9">
    <source>
        <dbReference type="ARBA" id="ARBA00023125"/>
    </source>
</evidence>
<keyword evidence="8 11" id="KW-0805">Transcription regulation</keyword>
<dbReference type="GO" id="GO:0045892">
    <property type="term" value="P:negative regulation of DNA-templated transcription"/>
    <property type="evidence" value="ECO:0007669"/>
    <property type="project" value="TreeGrafter"/>
</dbReference>
<keyword evidence="6 11" id="KW-0479">Metal-binding</keyword>
<keyword evidence="5 11" id="KW-0678">Repressor</keyword>
<evidence type="ECO:0000256" key="11">
    <source>
        <dbReference type="RuleBase" id="RU364037"/>
    </source>
</evidence>
<dbReference type="GO" id="GO:0005737">
    <property type="term" value="C:cytoplasm"/>
    <property type="evidence" value="ECO:0007669"/>
    <property type="project" value="UniProtKB-SubCell"/>
</dbReference>
<evidence type="ECO:0000256" key="2">
    <source>
        <dbReference type="ARBA" id="ARBA00007957"/>
    </source>
</evidence>
<dbReference type="GO" id="GO:0008270">
    <property type="term" value="F:zinc ion binding"/>
    <property type="evidence" value="ECO:0007669"/>
    <property type="project" value="TreeGrafter"/>
</dbReference>
<evidence type="ECO:0000256" key="10">
    <source>
        <dbReference type="ARBA" id="ARBA00023163"/>
    </source>
</evidence>
<keyword evidence="10 11" id="KW-0804">Transcription</keyword>
<dbReference type="InterPro" id="IPR036390">
    <property type="entry name" value="WH_DNA-bd_sf"/>
</dbReference>
<accession>A0A1I7ARX4</accession>
<comment type="similarity">
    <text evidence="2 11">Belongs to the Fur family.</text>
</comment>
<dbReference type="FunFam" id="1.10.10.10:FF:000007">
    <property type="entry name" value="Ferric uptake regulation protein"/>
    <property type="match status" value="1"/>
</dbReference>
<dbReference type="GO" id="GO:1900376">
    <property type="term" value="P:regulation of secondary metabolite biosynthetic process"/>
    <property type="evidence" value="ECO:0007669"/>
    <property type="project" value="TreeGrafter"/>
</dbReference>
<dbReference type="SUPFAM" id="SSF46785">
    <property type="entry name" value="Winged helix' DNA-binding domain"/>
    <property type="match status" value="1"/>
</dbReference>
<protein>
    <recommendedName>
        <fullName evidence="3 11">Ferric uptake regulation protein</fullName>
    </recommendedName>
</protein>
<comment type="subcellular location">
    <subcellularLocation>
        <location evidence="1 11">Cytoplasm</location>
    </subcellularLocation>
</comment>
<dbReference type="GO" id="GO:0000976">
    <property type="term" value="F:transcription cis-regulatory region binding"/>
    <property type="evidence" value="ECO:0007669"/>
    <property type="project" value="TreeGrafter"/>
</dbReference>
<dbReference type="NCBIfam" id="NF045678">
    <property type="entry name" value="TransRegIrrA"/>
    <property type="match status" value="1"/>
</dbReference>
<evidence type="ECO:0000256" key="7">
    <source>
        <dbReference type="ARBA" id="ARBA00022833"/>
    </source>
</evidence>
<dbReference type="EMBL" id="FPBD01000003">
    <property type="protein sequence ID" value="SFT77719.1"/>
    <property type="molecule type" value="Genomic_DNA"/>
</dbReference>
<dbReference type="InterPro" id="IPR002481">
    <property type="entry name" value="FUR"/>
</dbReference>
<dbReference type="Gene3D" id="1.10.10.10">
    <property type="entry name" value="Winged helix-like DNA-binding domain superfamily/Winged helix DNA-binding domain"/>
    <property type="match status" value="1"/>
</dbReference>
<comment type="subunit">
    <text evidence="11">Homodimer.</text>
</comment>
<name>A0A1I7ARX4_9HYPH</name>
<keyword evidence="7 11" id="KW-0862">Zinc</keyword>
<organism evidence="12 13">
    <name type="scientific">Pseudovibrio denitrificans</name>
    <dbReference type="NCBI Taxonomy" id="258256"/>
    <lineage>
        <taxon>Bacteria</taxon>
        <taxon>Pseudomonadati</taxon>
        <taxon>Pseudomonadota</taxon>
        <taxon>Alphaproteobacteria</taxon>
        <taxon>Hyphomicrobiales</taxon>
        <taxon>Stappiaceae</taxon>
        <taxon>Pseudovibrio</taxon>
    </lineage>
</organism>
<dbReference type="NCBIfam" id="NF045677">
    <property type="entry name" value="FeRespRegIrr"/>
    <property type="match status" value="1"/>
</dbReference>
<evidence type="ECO:0000313" key="12">
    <source>
        <dbReference type="EMBL" id="SFT77719.1"/>
    </source>
</evidence>
<evidence type="ECO:0000256" key="6">
    <source>
        <dbReference type="ARBA" id="ARBA00022723"/>
    </source>
</evidence>
<dbReference type="GO" id="GO:0003700">
    <property type="term" value="F:DNA-binding transcription factor activity"/>
    <property type="evidence" value="ECO:0007669"/>
    <property type="project" value="UniProtKB-UniRule"/>
</dbReference>
<reference evidence="13" key="1">
    <citation type="submission" date="2016-10" db="EMBL/GenBank/DDBJ databases">
        <authorList>
            <person name="Varghese N."/>
            <person name="Submissions S."/>
        </authorList>
    </citation>
    <scope>NUCLEOTIDE SEQUENCE [LARGE SCALE GENOMIC DNA]</scope>
    <source>
        <strain evidence="13">DSM 17465</strain>
    </source>
</reference>
<evidence type="ECO:0000256" key="4">
    <source>
        <dbReference type="ARBA" id="ARBA00022490"/>
    </source>
</evidence>
<gene>
    <name evidence="11" type="primary">fur</name>
    <name evidence="12" type="ORF">SAMN05444141_103317</name>
</gene>
<dbReference type="InterPro" id="IPR036388">
    <property type="entry name" value="WH-like_DNA-bd_sf"/>
</dbReference>
<dbReference type="CDD" id="cd07153">
    <property type="entry name" value="Fur_like"/>
    <property type="match status" value="1"/>
</dbReference>
<dbReference type="PANTHER" id="PTHR33202">
    <property type="entry name" value="ZINC UPTAKE REGULATION PROTEIN"/>
    <property type="match status" value="1"/>
</dbReference>
<dbReference type="PANTHER" id="PTHR33202:SF7">
    <property type="entry name" value="FERRIC UPTAKE REGULATION PROTEIN"/>
    <property type="match status" value="1"/>
</dbReference>
<evidence type="ECO:0000256" key="5">
    <source>
        <dbReference type="ARBA" id="ARBA00022491"/>
    </source>
</evidence>
<keyword evidence="11" id="KW-0408">Iron</keyword>
<evidence type="ECO:0000256" key="1">
    <source>
        <dbReference type="ARBA" id="ARBA00004496"/>
    </source>
</evidence>
<dbReference type="RefSeq" id="WP_008550507.1">
    <property type="nucleotide sequence ID" value="NZ_FPBD01000003.1"/>
</dbReference>
<evidence type="ECO:0000313" key="13">
    <source>
        <dbReference type="Proteomes" id="UP000183371"/>
    </source>
</evidence>
<dbReference type="Proteomes" id="UP000183371">
    <property type="component" value="Unassembled WGS sequence"/>
</dbReference>
<evidence type="ECO:0000256" key="3">
    <source>
        <dbReference type="ARBA" id="ARBA00020910"/>
    </source>
</evidence>
<keyword evidence="9 11" id="KW-0238">DNA-binding</keyword>
<keyword evidence="13" id="KW-1185">Reference proteome</keyword>
<sequence length="143" mass="16107">MSSQIANDHQDVTGMLRDAGLRPTRQRVALAELLYSQGNRHISAEVLHEEAILANVPVSLATVYNTLHQFTEVGLLREVAVEGTKTYFDTNTSEHHHFFLEDENRVIDIPDSGLTLDNLPVPPEGMEISRVEVVVRLRKKQTH</sequence>
<dbReference type="Pfam" id="PF01475">
    <property type="entry name" value="FUR"/>
    <property type="match status" value="1"/>
</dbReference>
<proteinExistence type="inferred from homology"/>
<dbReference type="AlphaFoldDB" id="A0A1I7ARX4"/>
<evidence type="ECO:0000256" key="8">
    <source>
        <dbReference type="ARBA" id="ARBA00023015"/>
    </source>
</evidence>